<evidence type="ECO:0000256" key="2">
    <source>
        <dbReference type="ARBA" id="ARBA00022475"/>
    </source>
</evidence>
<dbReference type="PANTHER" id="PTHR46795:SF3">
    <property type="entry name" value="ABC TRANSPORTER PERMEASE"/>
    <property type="match status" value="1"/>
</dbReference>
<feature type="transmembrane region" description="Helical" evidence="6">
    <location>
        <begin position="59"/>
        <end position="79"/>
    </location>
</feature>
<protein>
    <recommendedName>
        <fullName evidence="7">ABC3 transporter permease C-terminal domain-containing protein</fullName>
    </recommendedName>
</protein>
<keyword evidence="5 6" id="KW-0472">Membrane</keyword>
<evidence type="ECO:0000313" key="9">
    <source>
        <dbReference type="Proteomes" id="UP000782705"/>
    </source>
</evidence>
<keyword evidence="3 6" id="KW-0812">Transmembrane</keyword>
<dbReference type="Pfam" id="PF02687">
    <property type="entry name" value="FtsX"/>
    <property type="match status" value="1"/>
</dbReference>
<reference evidence="8 9" key="1">
    <citation type="submission" date="2016-06" db="EMBL/GenBank/DDBJ databases">
        <title>Four novel species of enterococci isolated from chicken manure.</title>
        <authorList>
            <person name="Van Tyne D."/>
        </authorList>
    </citation>
    <scope>NUCLEOTIDE SEQUENCE [LARGE SCALE GENOMIC DNA]</scope>
    <source>
        <strain evidence="8 9">CU12B</strain>
    </source>
</reference>
<feature type="transmembrane region" description="Helical" evidence="6">
    <location>
        <begin position="150"/>
        <end position="176"/>
    </location>
</feature>
<feature type="transmembrane region" description="Helical" evidence="6">
    <location>
        <begin position="281"/>
        <end position="306"/>
    </location>
</feature>
<comment type="similarity">
    <text evidence="6">Belongs to the ABC-4 integral membrane protein family.</text>
</comment>
<evidence type="ECO:0000256" key="1">
    <source>
        <dbReference type="ARBA" id="ARBA00004651"/>
    </source>
</evidence>
<dbReference type="PANTHER" id="PTHR46795">
    <property type="entry name" value="ABC TRANSPORTER PERMEASE-RELATED-RELATED"/>
    <property type="match status" value="1"/>
</dbReference>
<keyword evidence="4 6" id="KW-1133">Transmembrane helix</keyword>
<comment type="caution">
    <text evidence="8">The sequence shown here is derived from an EMBL/GenBank/DDBJ whole genome shotgun (WGS) entry which is preliminary data.</text>
</comment>
<name>A0ABQ6YYS0_9ENTE</name>
<feature type="transmembrane region" description="Helical" evidence="6">
    <location>
        <begin position="596"/>
        <end position="617"/>
    </location>
</feature>
<feature type="transmembrane region" description="Helical" evidence="6">
    <location>
        <begin position="632"/>
        <end position="651"/>
    </location>
</feature>
<evidence type="ECO:0000259" key="7">
    <source>
        <dbReference type="Pfam" id="PF02687"/>
    </source>
</evidence>
<dbReference type="InterPro" id="IPR027022">
    <property type="entry name" value="ABC_permease_BceB-typ"/>
</dbReference>
<evidence type="ECO:0000256" key="5">
    <source>
        <dbReference type="ARBA" id="ARBA00023136"/>
    </source>
</evidence>
<evidence type="ECO:0000256" key="3">
    <source>
        <dbReference type="ARBA" id="ARBA00022692"/>
    </source>
</evidence>
<comment type="subcellular location">
    <subcellularLocation>
        <location evidence="1 6">Cell membrane</location>
        <topology evidence="1 6">Multi-pass membrane protein</topology>
    </subcellularLocation>
</comment>
<feature type="transmembrane region" description="Helical" evidence="6">
    <location>
        <begin position="108"/>
        <end position="130"/>
    </location>
</feature>
<proteinExistence type="inferred from homology"/>
<keyword evidence="6" id="KW-0813">Transport</keyword>
<feature type="transmembrane region" description="Helical" evidence="6">
    <location>
        <begin position="197"/>
        <end position="216"/>
    </location>
</feature>
<feature type="domain" description="ABC3 transporter permease C-terminal" evidence="7">
    <location>
        <begin position="63"/>
        <end position="180"/>
    </location>
</feature>
<dbReference type="InterPro" id="IPR052536">
    <property type="entry name" value="ABC-4_Integral_Memb_Prot"/>
</dbReference>
<keyword evidence="9" id="KW-1185">Reference proteome</keyword>
<dbReference type="RefSeq" id="WP_161902316.1">
    <property type="nucleotide sequence ID" value="NZ_MAEL01000042.1"/>
</dbReference>
<dbReference type="PIRSF" id="PIRSF018968">
    <property type="entry name" value="ABC_permease_BceB"/>
    <property type="match status" value="1"/>
</dbReference>
<dbReference type="EMBL" id="MAEL01000042">
    <property type="protein sequence ID" value="KAF1303301.1"/>
    <property type="molecule type" value="Genomic_DNA"/>
</dbReference>
<feature type="transmembrane region" description="Helical" evidence="6">
    <location>
        <begin position="541"/>
        <end position="562"/>
    </location>
</feature>
<evidence type="ECO:0000313" key="8">
    <source>
        <dbReference type="EMBL" id="KAF1303301.1"/>
    </source>
</evidence>
<evidence type="ECO:0000256" key="4">
    <source>
        <dbReference type="ARBA" id="ARBA00022989"/>
    </source>
</evidence>
<feature type="transmembrane region" description="Helical" evidence="6">
    <location>
        <begin position="21"/>
        <end position="39"/>
    </location>
</feature>
<accession>A0ABQ6YYS0</accession>
<dbReference type="Proteomes" id="UP000782705">
    <property type="component" value="Unassembled WGS sequence"/>
</dbReference>
<feature type="transmembrane region" description="Helical" evidence="6">
    <location>
        <begin position="222"/>
        <end position="251"/>
    </location>
</feature>
<organism evidence="8 9">
    <name type="scientific">Candidatus Enterococcus willemsii</name>
    <dbReference type="NCBI Taxonomy" id="1857215"/>
    <lineage>
        <taxon>Bacteria</taxon>
        <taxon>Bacillati</taxon>
        <taxon>Bacillota</taxon>
        <taxon>Bacilli</taxon>
        <taxon>Lactobacillales</taxon>
        <taxon>Enterococcaceae</taxon>
        <taxon>Enterococcus</taxon>
    </lineage>
</organism>
<gene>
    <name evidence="8" type="ORF">BAU17_08735</name>
</gene>
<evidence type="ECO:0000256" key="6">
    <source>
        <dbReference type="PIRNR" id="PIRNR018968"/>
    </source>
</evidence>
<keyword evidence="2 6" id="KW-1003">Cell membrane</keyword>
<sequence>MFFAKLSAQTLRKNRQIYLPFLCAMIFMVAINLMIHLLVHSDGMQQLSERRGVSHAFNLGQQVIIFLTFIFAVYANHFVSKQRTRELGLFNILGLGKKELYKLTMWELVISYVISLVLGSISGVVFFKFLSLSLLKLYDVGGAFVFTMNGSSFVMIVLEFLFVFVLLFLFNCRYIYKTNPIELLTSVKKGEREPKARWFLTIIGLLALGIGYYLAFTIETPLIAVMTFVVAVILVVIGTYMLFIGGSVTLLKQLKQNKKLYYRPDFFVSVSSMMYRMKQNAAGLASICILSTMALITVSTTVSLYAGREADIAAEFDYDMQLVTSFAPDRWTQKTYDLAKDRKIEITDTRQVKLSTDFLYRREGNQLTWVNEASSDLVSILNNSKANYYTFITVSEYNQLMNTDYQLSKDQVLLDGMGKRVANQPLTIGEQTFNVKEVVTDFPNILEFLGFNRIIVVMADEEIISNAIEKSLPFYEWENVNLWMYHFDFNFTASKKEQRAVFAEDLTDVLNGIYPTRMSYSYGIKSKDLAKERNHDFDNSFFFIGILLSIIFLFATVLIIYFKQISEGVDDRKRFIIMQKVGMSPKEVKRAINQQVLLIFGLPLVTALLHLTFAFPMMKQLLLLFEVRQTDVFFKVTIAVAFVFIVFYYLVYRLTANVYYQIVERKSL</sequence>
<dbReference type="InterPro" id="IPR003838">
    <property type="entry name" value="ABC3_permease_C"/>
</dbReference>